<dbReference type="PANTHER" id="PTHR48016">
    <property type="entry name" value="MAP KINASE KINASE KINASE SSK2-RELATED-RELATED"/>
    <property type="match status" value="1"/>
</dbReference>
<feature type="region of interest" description="Disordered" evidence="5">
    <location>
        <begin position="897"/>
        <end position="955"/>
    </location>
</feature>
<feature type="compositionally biased region" description="Low complexity" evidence="5">
    <location>
        <begin position="772"/>
        <end position="786"/>
    </location>
</feature>
<proteinExistence type="predicted"/>
<keyword evidence="3 7" id="KW-0418">Kinase</keyword>
<gene>
    <name evidence="7" type="ORF">EXIGLDRAFT_779533</name>
</gene>
<feature type="compositionally biased region" description="Acidic residues" evidence="5">
    <location>
        <begin position="280"/>
        <end position="291"/>
    </location>
</feature>
<evidence type="ECO:0000313" key="7">
    <source>
        <dbReference type="EMBL" id="KZV81598.1"/>
    </source>
</evidence>
<dbReference type="InterPro" id="IPR008271">
    <property type="entry name" value="Ser/Thr_kinase_AS"/>
</dbReference>
<feature type="region of interest" description="Disordered" evidence="5">
    <location>
        <begin position="164"/>
        <end position="193"/>
    </location>
</feature>
<dbReference type="Gene3D" id="1.10.510.10">
    <property type="entry name" value="Transferase(Phosphotransferase) domain 1"/>
    <property type="match status" value="1"/>
</dbReference>
<evidence type="ECO:0000256" key="5">
    <source>
        <dbReference type="SAM" id="MobiDB-lite"/>
    </source>
</evidence>
<feature type="region of interest" description="Disordered" evidence="5">
    <location>
        <begin position="696"/>
        <end position="820"/>
    </location>
</feature>
<organism evidence="7 8">
    <name type="scientific">Exidia glandulosa HHB12029</name>
    <dbReference type="NCBI Taxonomy" id="1314781"/>
    <lineage>
        <taxon>Eukaryota</taxon>
        <taxon>Fungi</taxon>
        <taxon>Dikarya</taxon>
        <taxon>Basidiomycota</taxon>
        <taxon>Agaricomycotina</taxon>
        <taxon>Agaricomycetes</taxon>
        <taxon>Auriculariales</taxon>
        <taxon>Exidiaceae</taxon>
        <taxon>Exidia</taxon>
    </lineage>
</organism>
<dbReference type="OrthoDB" id="2930792at2759"/>
<reference evidence="7 8" key="1">
    <citation type="journal article" date="2016" name="Mol. Biol. Evol.">
        <title>Comparative Genomics of Early-Diverging Mushroom-Forming Fungi Provides Insights into the Origins of Lignocellulose Decay Capabilities.</title>
        <authorList>
            <person name="Nagy L.G."/>
            <person name="Riley R."/>
            <person name="Tritt A."/>
            <person name="Adam C."/>
            <person name="Daum C."/>
            <person name="Floudas D."/>
            <person name="Sun H."/>
            <person name="Yadav J.S."/>
            <person name="Pangilinan J."/>
            <person name="Larsson K.H."/>
            <person name="Matsuura K."/>
            <person name="Barry K."/>
            <person name="Labutti K."/>
            <person name="Kuo R."/>
            <person name="Ohm R.A."/>
            <person name="Bhattacharya S.S."/>
            <person name="Shirouzu T."/>
            <person name="Yoshinaga Y."/>
            <person name="Martin F.M."/>
            <person name="Grigoriev I.V."/>
            <person name="Hibbett D.S."/>
        </authorList>
    </citation>
    <scope>NUCLEOTIDE SEQUENCE [LARGE SCALE GENOMIC DNA]</scope>
    <source>
        <strain evidence="7 8">HHB12029</strain>
    </source>
</reference>
<evidence type="ECO:0000259" key="6">
    <source>
        <dbReference type="PROSITE" id="PS50011"/>
    </source>
</evidence>
<dbReference type="GO" id="GO:0005524">
    <property type="term" value="F:ATP binding"/>
    <property type="evidence" value="ECO:0007669"/>
    <property type="project" value="UniProtKB-KW"/>
</dbReference>
<feature type="region of interest" description="Disordered" evidence="5">
    <location>
        <begin position="269"/>
        <end position="293"/>
    </location>
</feature>
<dbReference type="EMBL" id="KV426380">
    <property type="protein sequence ID" value="KZV81598.1"/>
    <property type="molecule type" value="Genomic_DNA"/>
</dbReference>
<dbReference type="InterPro" id="IPR011009">
    <property type="entry name" value="Kinase-like_dom_sf"/>
</dbReference>
<protein>
    <submittedName>
        <fullName evidence="7">Kinase-like protein</fullName>
    </submittedName>
</protein>
<accession>A0A165C0P9</accession>
<dbReference type="GO" id="GO:0000165">
    <property type="term" value="P:MAPK cascade"/>
    <property type="evidence" value="ECO:0007669"/>
    <property type="project" value="UniProtKB-ARBA"/>
</dbReference>
<dbReference type="PROSITE" id="PS50011">
    <property type="entry name" value="PROTEIN_KINASE_DOM"/>
    <property type="match status" value="1"/>
</dbReference>
<feature type="compositionally biased region" description="Low complexity" evidence="5">
    <location>
        <begin position="743"/>
        <end position="764"/>
    </location>
</feature>
<dbReference type="STRING" id="1314781.A0A165C0P9"/>
<keyword evidence="4" id="KW-0067">ATP-binding</keyword>
<dbReference type="InterPro" id="IPR000719">
    <property type="entry name" value="Prot_kinase_dom"/>
</dbReference>
<evidence type="ECO:0000313" key="8">
    <source>
        <dbReference type="Proteomes" id="UP000077266"/>
    </source>
</evidence>
<evidence type="ECO:0000256" key="3">
    <source>
        <dbReference type="ARBA" id="ARBA00022777"/>
    </source>
</evidence>
<sequence>MSVIEYPLVSDQPVEDGTFVIIRLDPTASVAELDAQAKHEASLIKPLKYLALLSTRAIFGFDSAADRNKLSVELFLVGRGLPAPPTSWASVPISPAPAHPETGRPAMHTTTPLPWPDCHIRTLRRCPAVISRIHTHAKAGPRLLDDDNDEVRLLAVGDRWDFSHQPRSPVRPSSPRHYELPLANGSGSEEPRESLAAVSDFDFLLPAPAGTRPPEMRVQVELWVDIESVAYIADPDSFRPDIQRLVEIEKHWTKRFIDDQLNRPATSQWVDSFSGANDPIPEDNLDSDPDYDELRPEDAIEHLLDRDNRLGAKANLISADDASEHDSGSLATSSAYSEETSEVCAVCISFRPPALPHISIELTMAQPAVAPAPAVDITPQIQRISTRPVKFGGSCDVHTAYWYGPFGTVKVALKVIRLTSTGAGNENMIRRLKREIAVWCQLRHPNIHRLCGLYWGMIGSPGVPAMVSPWHKHGDINAYLKEREPCSDALKLKLLTQVLTGLKYLHDLDIVHGDIKGANVLVSDTGEARLADFGFSSILAEHSDSFTDLTSVKGTCRWMAPELFLSDTSGSLTMASDIWACGCLFIEVQGGVRPYHTKLTDQLVIIALSNCELPARPEQMTEDGWELVLACCAIEPSERRSTDALLEELAVLRDAQSKLCGEILYDEEDLDVPTSGGSSNPHDACDDNASVFKGAIPIPRSMRPPRKETYHEAHVSPLHQRFLQSHSASTRDRPMGMTPLTRTDSVSAFSTSSALTTRTSSRDSFFPQTRKSSVTSIGSSLSLLPSSPKPQPLRRHSSKTSSITETTTSSKLLEEPGDERASKEILKGVRSLHRAARREFESAWLEIAQREAAAIMDDNSSEEDYDHARQLARANFKRQMDALKVITGVKIQRQTSSTFTTATAAGEPQPRSLSGEGDSEADNAGLFLSLDRKREKRRHKKRAAGAQSHAEASEE</sequence>
<dbReference type="AlphaFoldDB" id="A0A165C0P9"/>
<feature type="compositionally biased region" description="Low complexity" evidence="5">
    <location>
        <begin position="799"/>
        <end position="811"/>
    </location>
</feature>
<dbReference type="InterPro" id="IPR050538">
    <property type="entry name" value="MAP_kinase_kinase_kinase"/>
</dbReference>
<dbReference type="PROSITE" id="PS00108">
    <property type="entry name" value="PROTEIN_KINASE_ST"/>
    <property type="match status" value="1"/>
</dbReference>
<dbReference type="Proteomes" id="UP000077266">
    <property type="component" value="Unassembled WGS sequence"/>
</dbReference>
<feature type="domain" description="Protein kinase" evidence="6">
    <location>
        <begin position="383"/>
        <end position="652"/>
    </location>
</feature>
<evidence type="ECO:0000256" key="2">
    <source>
        <dbReference type="ARBA" id="ARBA00022741"/>
    </source>
</evidence>
<evidence type="ECO:0000256" key="1">
    <source>
        <dbReference type="ARBA" id="ARBA00022679"/>
    </source>
</evidence>
<dbReference type="InParanoid" id="A0A165C0P9"/>
<keyword evidence="1" id="KW-0808">Transferase</keyword>
<dbReference type="SMART" id="SM00220">
    <property type="entry name" value="S_TKc"/>
    <property type="match status" value="1"/>
</dbReference>
<evidence type="ECO:0000256" key="4">
    <source>
        <dbReference type="ARBA" id="ARBA00022840"/>
    </source>
</evidence>
<keyword evidence="8" id="KW-1185">Reference proteome</keyword>
<dbReference type="GO" id="GO:0004672">
    <property type="term" value="F:protein kinase activity"/>
    <property type="evidence" value="ECO:0007669"/>
    <property type="project" value="InterPro"/>
</dbReference>
<feature type="compositionally biased region" description="Basic and acidic residues" evidence="5">
    <location>
        <begin position="705"/>
        <end position="714"/>
    </location>
</feature>
<keyword evidence="2" id="KW-0547">Nucleotide-binding</keyword>
<name>A0A165C0P9_EXIGL</name>
<dbReference type="SUPFAM" id="SSF56112">
    <property type="entry name" value="Protein kinase-like (PK-like)"/>
    <property type="match status" value="1"/>
</dbReference>
<feature type="compositionally biased region" description="Low complexity" evidence="5">
    <location>
        <begin position="166"/>
        <end position="175"/>
    </location>
</feature>
<dbReference type="Pfam" id="PF00069">
    <property type="entry name" value="Pkinase"/>
    <property type="match status" value="1"/>
</dbReference>
<feature type="compositionally biased region" description="Basic residues" evidence="5">
    <location>
        <begin position="934"/>
        <end position="943"/>
    </location>
</feature>
<dbReference type="PANTHER" id="PTHR48016:SF56">
    <property type="entry name" value="MAPKK KINASE"/>
    <property type="match status" value="1"/>
</dbReference>